<dbReference type="Pfam" id="PF07715">
    <property type="entry name" value="Plug"/>
    <property type="match status" value="1"/>
</dbReference>
<dbReference type="Gene3D" id="2.40.170.20">
    <property type="entry name" value="TonB-dependent receptor, beta-barrel domain"/>
    <property type="match status" value="1"/>
</dbReference>
<dbReference type="AlphaFoldDB" id="A0A369QLR6"/>
<dbReference type="PANTHER" id="PTHR40980:SF4">
    <property type="entry name" value="TONB-DEPENDENT RECEPTOR-LIKE BETA-BARREL DOMAIN-CONTAINING PROTEIN"/>
    <property type="match status" value="1"/>
</dbReference>
<dbReference type="InterPro" id="IPR036942">
    <property type="entry name" value="Beta-barrel_TonB_sf"/>
</dbReference>
<name>A0A369QLR6_9BACT</name>
<evidence type="ECO:0000256" key="7">
    <source>
        <dbReference type="PROSITE-ProRule" id="PRU01360"/>
    </source>
</evidence>
<dbReference type="GO" id="GO:0009279">
    <property type="term" value="C:cell outer membrane"/>
    <property type="evidence" value="ECO:0007669"/>
    <property type="project" value="UniProtKB-SubCell"/>
</dbReference>
<keyword evidence="5 7" id="KW-0472">Membrane</keyword>
<proteinExistence type="inferred from homology"/>
<sequence length="942" mass="104868">MKKILFLLTLLSTSLFAFAQNGIIKGTIKDSKTQEAVIGASVAVTGSSNGAVTDVEGNFIIPKVPTGTHNLSISFISYKTKTIEGISVQADKTTLINTSLDPDIGQLAEVVVTAARQRNTEIAVITEIKEALQVVSGVSAEQVVKTQDRDVSEVIKRIPGVTVMENRFVMVRGLSERYNAVMLNDALTPSTENDVKAFSFDLIPSGMLDRLLIYKSAAPELPGEFAGGVIKIYTKAPINNTFSVAYSSSFRPGTTFNKFHSQERGSKDWLGYDDGTRELPNNFPANVRNLTNSAELESASKAVPNNWSNSESTAMPDQRLSVNFTKMFGVGDNIKLGNVTSVNYTNAYQHYRASRFNFNTYDPVSQSAGQIYQYEDDTYTNNVRVGVLHNWSAIIKGNHKIEFRNLFNQIGSSQNTLRTGQEFESGNDLRGYGYRYESRRIYMGQFHGEHSFSNEKSKLTWAAGYANTNRQEPDFRRANERRPINSPSDRSYTVTLPPDASNTDASRFYSEANENLYMASADWEQKLSLGNDSTAENLPVIRAGFYAEQKDRDFAARWMAYSKAQQGNFNESISHLPIEEIFAPQNINAVTGLVLREGTNPSDRYAASNLLLAGYVGTTIPYQKFIFSGGARVEQNNQQLNSASQLGNKVTVDNNILRVLPSANIAYNFSKKSLVRLAYYRTLNRPEFRELAPFAYYDFNFNNVVSGNPNLKTPSIDNFDARYEVYPEAGETVSFGIFYKRFTNPIESYFSPGAGSGGTRNFTFDNADNSTSAGAEVEARKTLRGLTSSSFLDNISVLLNASFIYSRVELGTRAIGQDQSRPMMGQSPYAINAGVYYNNEDRGIQANVLYNVIGKRVFAVGTIGTPNIYEMPRNVLDVTITKRLTNFVDLRLGVQDLLNNTYRLRQDTNEDDELTNNSKGDDNILSYKRGSYFTVGFLFNLR</sequence>
<keyword evidence="2 7" id="KW-0813">Transport</keyword>
<dbReference type="RefSeq" id="WP_115374320.1">
    <property type="nucleotide sequence ID" value="NZ_QASA01000001.1"/>
</dbReference>
<evidence type="ECO:0000256" key="5">
    <source>
        <dbReference type="ARBA" id="ARBA00023136"/>
    </source>
</evidence>
<dbReference type="SUPFAM" id="SSF49464">
    <property type="entry name" value="Carboxypeptidase regulatory domain-like"/>
    <property type="match status" value="1"/>
</dbReference>
<protein>
    <recommendedName>
        <fullName evidence="9">TonB-dependent receptor plug domain-containing protein</fullName>
    </recommendedName>
</protein>
<comment type="caution">
    <text evidence="10">The sequence shown here is derived from an EMBL/GenBank/DDBJ whole genome shotgun (WGS) entry which is preliminary data.</text>
</comment>
<evidence type="ECO:0000256" key="3">
    <source>
        <dbReference type="ARBA" id="ARBA00022452"/>
    </source>
</evidence>
<keyword evidence="4 7" id="KW-0812">Transmembrane</keyword>
<dbReference type="Proteomes" id="UP000253919">
    <property type="component" value="Unassembled WGS sequence"/>
</dbReference>
<dbReference type="SUPFAM" id="SSF56935">
    <property type="entry name" value="Porins"/>
    <property type="match status" value="1"/>
</dbReference>
<dbReference type="EMBL" id="QASA01000001">
    <property type="protein sequence ID" value="RDC65290.1"/>
    <property type="molecule type" value="Genomic_DNA"/>
</dbReference>
<dbReference type="PROSITE" id="PS52016">
    <property type="entry name" value="TONB_DEPENDENT_REC_3"/>
    <property type="match status" value="1"/>
</dbReference>
<evidence type="ECO:0000313" key="10">
    <source>
        <dbReference type="EMBL" id="RDC65290.1"/>
    </source>
</evidence>
<dbReference type="InterPro" id="IPR008969">
    <property type="entry name" value="CarboxyPept-like_regulatory"/>
</dbReference>
<feature type="domain" description="TonB-dependent receptor plug" evidence="9">
    <location>
        <begin position="129"/>
        <end position="228"/>
    </location>
</feature>
<keyword evidence="11" id="KW-1185">Reference proteome</keyword>
<feature type="signal peptide" evidence="8">
    <location>
        <begin position="1"/>
        <end position="19"/>
    </location>
</feature>
<keyword evidence="3 7" id="KW-1134">Transmembrane beta strand</keyword>
<comment type="subcellular location">
    <subcellularLocation>
        <location evidence="1 7">Cell outer membrane</location>
        <topology evidence="1 7">Multi-pass membrane protein</topology>
    </subcellularLocation>
</comment>
<evidence type="ECO:0000256" key="8">
    <source>
        <dbReference type="SAM" id="SignalP"/>
    </source>
</evidence>
<accession>A0A369QLR6</accession>
<dbReference type="Gene3D" id="2.170.130.10">
    <property type="entry name" value="TonB-dependent receptor, plug domain"/>
    <property type="match status" value="1"/>
</dbReference>
<evidence type="ECO:0000259" key="9">
    <source>
        <dbReference type="Pfam" id="PF07715"/>
    </source>
</evidence>
<comment type="similarity">
    <text evidence="7">Belongs to the TonB-dependent receptor family.</text>
</comment>
<organism evidence="10 11">
    <name type="scientific">Adhaeribacter pallidiroseus</name>
    <dbReference type="NCBI Taxonomy" id="2072847"/>
    <lineage>
        <taxon>Bacteria</taxon>
        <taxon>Pseudomonadati</taxon>
        <taxon>Bacteroidota</taxon>
        <taxon>Cytophagia</taxon>
        <taxon>Cytophagales</taxon>
        <taxon>Hymenobacteraceae</taxon>
        <taxon>Adhaeribacter</taxon>
    </lineage>
</organism>
<reference evidence="10 11" key="1">
    <citation type="submission" date="2018-04" db="EMBL/GenBank/DDBJ databases">
        <title>Adhaeribacter sp. HMF7616 genome sequencing and assembly.</title>
        <authorList>
            <person name="Kang H."/>
            <person name="Kang J."/>
            <person name="Cha I."/>
            <person name="Kim H."/>
            <person name="Joh K."/>
        </authorList>
    </citation>
    <scope>NUCLEOTIDE SEQUENCE [LARGE SCALE GENOMIC DNA]</scope>
    <source>
        <strain evidence="10 11">HMF7616</strain>
    </source>
</reference>
<keyword evidence="8" id="KW-0732">Signal</keyword>
<evidence type="ECO:0000256" key="1">
    <source>
        <dbReference type="ARBA" id="ARBA00004571"/>
    </source>
</evidence>
<dbReference type="OrthoDB" id="9768470at2"/>
<dbReference type="InterPro" id="IPR012910">
    <property type="entry name" value="Plug_dom"/>
</dbReference>
<evidence type="ECO:0000313" key="11">
    <source>
        <dbReference type="Proteomes" id="UP000253919"/>
    </source>
</evidence>
<dbReference type="Pfam" id="PF13715">
    <property type="entry name" value="CarbopepD_reg_2"/>
    <property type="match status" value="1"/>
</dbReference>
<evidence type="ECO:0000256" key="4">
    <source>
        <dbReference type="ARBA" id="ARBA00022692"/>
    </source>
</evidence>
<gene>
    <name evidence="10" type="ORF">AHMF7616_03920</name>
</gene>
<keyword evidence="6 7" id="KW-0998">Cell outer membrane</keyword>
<dbReference type="PANTHER" id="PTHR40980">
    <property type="entry name" value="PLUG DOMAIN-CONTAINING PROTEIN"/>
    <property type="match status" value="1"/>
</dbReference>
<evidence type="ECO:0000256" key="6">
    <source>
        <dbReference type="ARBA" id="ARBA00023237"/>
    </source>
</evidence>
<evidence type="ECO:0000256" key="2">
    <source>
        <dbReference type="ARBA" id="ARBA00022448"/>
    </source>
</evidence>
<dbReference type="Gene3D" id="2.60.40.1120">
    <property type="entry name" value="Carboxypeptidase-like, regulatory domain"/>
    <property type="match status" value="1"/>
</dbReference>
<dbReference type="InterPro" id="IPR039426">
    <property type="entry name" value="TonB-dep_rcpt-like"/>
</dbReference>
<feature type="chain" id="PRO_5016894392" description="TonB-dependent receptor plug domain-containing protein" evidence="8">
    <location>
        <begin position="20"/>
        <end position="942"/>
    </location>
</feature>
<dbReference type="InterPro" id="IPR037066">
    <property type="entry name" value="Plug_dom_sf"/>
</dbReference>